<gene>
    <name evidence="2" type="ORF">RNC47_21145</name>
</gene>
<name>A0ABU2LTB8_9ACTN</name>
<comment type="caution">
    <text evidence="2">The sequence shown here is derived from an EMBL/GenBank/DDBJ whole genome shotgun (WGS) entry which is preliminary data.</text>
</comment>
<organism evidence="2 3">
    <name type="scientific">Streptomyces millisiae</name>
    <dbReference type="NCBI Taxonomy" id="3075542"/>
    <lineage>
        <taxon>Bacteria</taxon>
        <taxon>Bacillati</taxon>
        <taxon>Actinomycetota</taxon>
        <taxon>Actinomycetes</taxon>
        <taxon>Kitasatosporales</taxon>
        <taxon>Streptomycetaceae</taxon>
        <taxon>Streptomyces</taxon>
    </lineage>
</organism>
<reference evidence="3" key="1">
    <citation type="submission" date="2023-07" db="EMBL/GenBank/DDBJ databases">
        <title>30 novel species of actinomycetes from the DSMZ collection.</title>
        <authorList>
            <person name="Nouioui I."/>
        </authorList>
    </citation>
    <scope>NUCLEOTIDE SEQUENCE [LARGE SCALE GENOMIC DNA]</scope>
    <source>
        <strain evidence="3">DSM 44918</strain>
    </source>
</reference>
<keyword evidence="3" id="KW-1185">Reference proteome</keyword>
<dbReference type="InterPro" id="IPR007278">
    <property type="entry name" value="DUF397"/>
</dbReference>
<evidence type="ECO:0000313" key="3">
    <source>
        <dbReference type="Proteomes" id="UP001183420"/>
    </source>
</evidence>
<protein>
    <submittedName>
        <fullName evidence="2">DUF397 domain-containing protein</fullName>
    </submittedName>
</protein>
<evidence type="ECO:0000259" key="1">
    <source>
        <dbReference type="Pfam" id="PF04149"/>
    </source>
</evidence>
<evidence type="ECO:0000313" key="2">
    <source>
        <dbReference type="EMBL" id="MDT0320841.1"/>
    </source>
</evidence>
<sequence>MNVGVDLNGAVWFTSSYSQGDGGQCVACSRTFADAGLVPVRDSKAPEGPALVYASAGWSAFLRAVGNGRLFG</sequence>
<dbReference type="Pfam" id="PF04149">
    <property type="entry name" value="DUF397"/>
    <property type="match status" value="1"/>
</dbReference>
<proteinExistence type="predicted"/>
<dbReference type="Proteomes" id="UP001183420">
    <property type="component" value="Unassembled WGS sequence"/>
</dbReference>
<accession>A0ABU2LTB8</accession>
<feature type="domain" description="DUF397" evidence="1">
    <location>
        <begin position="10"/>
        <end position="65"/>
    </location>
</feature>
<dbReference type="RefSeq" id="WP_311601022.1">
    <property type="nucleotide sequence ID" value="NZ_JAVREM010000030.1"/>
</dbReference>
<dbReference type="EMBL" id="JAVREM010000030">
    <property type="protein sequence ID" value="MDT0320841.1"/>
    <property type="molecule type" value="Genomic_DNA"/>
</dbReference>